<accession>A0A8H7C4W3</accession>
<feature type="region of interest" description="Disordered" evidence="1">
    <location>
        <begin position="251"/>
        <end position="272"/>
    </location>
</feature>
<evidence type="ECO:0000313" key="3">
    <source>
        <dbReference type="Proteomes" id="UP000629468"/>
    </source>
</evidence>
<name>A0A8H7C4W3_AGABI</name>
<feature type="region of interest" description="Disordered" evidence="1">
    <location>
        <begin position="43"/>
        <end position="198"/>
    </location>
</feature>
<dbReference type="AlphaFoldDB" id="A0A8H7C4W3"/>
<proteinExistence type="predicted"/>
<dbReference type="EMBL" id="JABXXO010000012">
    <property type="protein sequence ID" value="KAF7762602.1"/>
    <property type="molecule type" value="Genomic_DNA"/>
</dbReference>
<organism evidence="2 3">
    <name type="scientific">Agaricus bisporus var. burnettii</name>
    <dbReference type="NCBI Taxonomy" id="192524"/>
    <lineage>
        <taxon>Eukaryota</taxon>
        <taxon>Fungi</taxon>
        <taxon>Dikarya</taxon>
        <taxon>Basidiomycota</taxon>
        <taxon>Agaricomycotina</taxon>
        <taxon>Agaricomycetes</taxon>
        <taxon>Agaricomycetidae</taxon>
        <taxon>Agaricales</taxon>
        <taxon>Agaricineae</taxon>
        <taxon>Agaricaceae</taxon>
        <taxon>Agaricus</taxon>
    </lineage>
</organism>
<evidence type="ECO:0000313" key="2">
    <source>
        <dbReference type="EMBL" id="KAF7762602.1"/>
    </source>
</evidence>
<evidence type="ECO:0000256" key="1">
    <source>
        <dbReference type="SAM" id="MobiDB-lite"/>
    </source>
</evidence>
<feature type="compositionally biased region" description="Polar residues" evidence="1">
    <location>
        <begin position="126"/>
        <end position="136"/>
    </location>
</feature>
<sequence>MWNFLQSDWADVLIKGTSMRSMAKGLIMDREKEMLETCKDIVMEDETSKKPAESKGKKVQIEEDPRESNAPKVGSPIKVSGVPKLLPKPIQPVASKRVEANKMRAGVTPRIPESGHCQQAMGRDASGSNVPSTSAVTAAGRKPDASRSNALSNPPMSGNGVPGKSGAPITDSRPRKNGSPLPPVPFHSKPKPRALAPSPLSRASFADAVRQGGRANISQTSSTVLNPETVHLAQQIMAFQPGMTFKEAMDLTTGGHPKQGANQQRGKPQPEGRQAVMSERAKVAISSGLNRKSAQFAYSESIQRDMFDDMGNVTTLLCETQVADK</sequence>
<gene>
    <name evidence="2" type="ORF">Agabi119p4_9195</name>
</gene>
<reference evidence="2 3" key="1">
    <citation type="journal article" name="Sci. Rep.">
        <title>Telomere-to-telomere assembled and centromere annotated genomes of the two main subspecies of the button mushroom Agaricus bisporus reveal especially polymorphic chromosome ends.</title>
        <authorList>
            <person name="Sonnenberg A.S.M."/>
            <person name="Sedaghat-Telgerd N."/>
            <person name="Lavrijssen B."/>
            <person name="Ohm R.A."/>
            <person name="Hendrickx P.M."/>
            <person name="Scholtmeijer K."/>
            <person name="Baars J.J.P."/>
            <person name="van Peer A."/>
        </authorList>
    </citation>
    <scope>NUCLEOTIDE SEQUENCE [LARGE SCALE GENOMIC DNA]</scope>
    <source>
        <strain evidence="2 3">H119_p4</strain>
    </source>
</reference>
<feature type="compositionally biased region" description="Basic and acidic residues" evidence="1">
    <location>
        <begin position="43"/>
        <end position="69"/>
    </location>
</feature>
<dbReference type="Proteomes" id="UP000629468">
    <property type="component" value="Unassembled WGS sequence"/>
</dbReference>
<feature type="compositionally biased region" description="Polar residues" evidence="1">
    <location>
        <begin position="146"/>
        <end position="156"/>
    </location>
</feature>
<protein>
    <submittedName>
        <fullName evidence="2">Uncharacterized protein</fullName>
    </submittedName>
</protein>
<comment type="caution">
    <text evidence="2">The sequence shown here is derived from an EMBL/GenBank/DDBJ whole genome shotgun (WGS) entry which is preliminary data.</text>
</comment>